<feature type="compositionally biased region" description="Basic and acidic residues" evidence="1">
    <location>
        <begin position="20"/>
        <end position="31"/>
    </location>
</feature>
<proteinExistence type="predicted"/>
<dbReference type="OrthoDB" id="7836344at2"/>
<evidence type="ECO:0000256" key="2">
    <source>
        <dbReference type="SAM" id="Phobius"/>
    </source>
</evidence>
<dbReference type="RefSeq" id="WP_132248908.1">
    <property type="nucleotide sequence ID" value="NZ_SLZU01000043.1"/>
</dbReference>
<protein>
    <submittedName>
        <fullName evidence="3">Uncharacterized protein</fullName>
    </submittedName>
</protein>
<keyword evidence="2" id="KW-1133">Transmembrane helix</keyword>
<sequence>MTSDHRADELPTPDIDAQPDDTRDVEQEEAPKAPVTTAYKVKRCAECKLEIPAEATICSHCDSYQDWRRFFAVGNMTLTSIIALFSVLGIAILIILDAFRPKSAILHSEVFQGVDRTITLLVSNTGTLDGYIGSASLVADGNIFSLLTESATTVSAESSIPVRMAVDDNRAGFLAGSEECAVVFALLDHQLTESTFNEPLDCRAFE</sequence>
<dbReference type="AlphaFoldDB" id="A0A4R3IN17"/>
<gene>
    <name evidence="3" type="ORF">EDD52_1432</name>
</gene>
<keyword evidence="4" id="KW-1185">Reference proteome</keyword>
<evidence type="ECO:0000313" key="4">
    <source>
        <dbReference type="Proteomes" id="UP000295696"/>
    </source>
</evidence>
<dbReference type="EMBL" id="SLZU01000043">
    <property type="protein sequence ID" value="TCS51112.1"/>
    <property type="molecule type" value="Genomic_DNA"/>
</dbReference>
<feature type="transmembrane region" description="Helical" evidence="2">
    <location>
        <begin position="76"/>
        <end position="96"/>
    </location>
</feature>
<keyword evidence="2" id="KW-0472">Membrane</keyword>
<evidence type="ECO:0000313" key="3">
    <source>
        <dbReference type="EMBL" id="TCS51112.1"/>
    </source>
</evidence>
<keyword evidence="2" id="KW-0812">Transmembrane</keyword>
<dbReference type="Proteomes" id="UP000295696">
    <property type="component" value="Unassembled WGS sequence"/>
</dbReference>
<organism evidence="3 4">
    <name type="scientific">Primorskyibacter sedentarius</name>
    <dbReference type="NCBI Taxonomy" id="745311"/>
    <lineage>
        <taxon>Bacteria</taxon>
        <taxon>Pseudomonadati</taxon>
        <taxon>Pseudomonadota</taxon>
        <taxon>Alphaproteobacteria</taxon>
        <taxon>Rhodobacterales</taxon>
        <taxon>Roseobacteraceae</taxon>
        <taxon>Primorskyibacter</taxon>
    </lineage>
</organism>
<reference evidence="3 4" key="1">
    <citation type="submission" date="2019-03" db="EMBL/GenBank/DDBJ databases">
        <title>Genomic Encyclopedia of Type Strains, Phase IV (KMG-IV): sequencing the most valuable type-strain genomes for metagenomic binning, comparative biology and taxonomic classification.</title>
        <authorList>
            <person name="Goeker M."/>
        </authorList>
    </citation>
    <scope>NUCLEOTIDE SEQUENCE [LARGE SCALE GENOMIC DNA]</scope>
    <source>
        <strain evidence="3 4">DSM 104836</strain>
    </source>
</reference>
<evidence type="ECO:0000256" key="1">
    <source>
        <dbReference type="SAM" id="MobiDB-lite"/>
    </source>
</evidence>
<comment type="caution">
    <text evidence="3">The sequence shown here is derived from an EMBL/GenBank/DDBJ whole genome shotgun (WGS) entry which is preliminary data.</text>
</comment>
<accession>A0A4R3IN17</accession>
<name>A0A4R3IN17_9RHOB</name>
<feature type="region of interest" description="Disordered" evidence="1">
    <location>
        <begin position="1"/>
        <end position="32"/>
    </location>
</feature>